<proteinExistence type="predicted"/>
<evidence type="ECO:0008006" key="3">
    <source>
        <dbReference type="Google" id="ProtNLM"/>
    </source>
</evidence>
<reference evidence="1 2" key="1">
    <citation type="submission" date="2018-06" db="EMBL/GenBank/DDBJ databases">
        <authorList>
            <consortium name="Pathogen Informatics"/>
            <person name="Doyle S."/>
        </authorList>
    </citation>
    <scope>NUCLEOTIDE SEQUENCE [LARGE SCALE GENOMIC DNA]</scope>
    <source>
        <strain evidence="1 2">NCTC1080</strain>
    </source>
</reference>
<sequence length="77" mass="8871">MLIQLLELLKNKRTYTLQELAELTGEDLDGIKMKIEYLENNGYLIKVKKSETEKCTGNCLGCSHCVVNHDDIWIVKE</sequence>
<evidence type="ECO:0000313" key="1">
    <source>
        <dbReference type="EMBL" id="SUO78331.1"/>
    </source>
</evidence>
<dbReference type="InterPro" id="IPR036390">
    <property type="entry name" value="WH_DNA-bd_sf"/>
</dbReference>
<dbReference type="Proteomes" id="UP000254098">
    <property type="component" value="Unassembled WGS sequence"/>
</dbReference>
<dbReference type="InterPro" id="IPR036388">
    <property type="entry name" value="WH-like_DNA-bd_sf"/>
</dbReference>
<evidence type="ECO:0000313" key="2">
    <source>
        <dbReference type="Proteomes" id="UP000254098"/>
    </source>
</evidence>
<dbReference type="EMBL" id="UHHS01000001">
    <property type="protein sequence ID" value="SUO78331.1"/>
    <property type="molecule type" value="Genomic_DNA"/>
</dbReference>
<dbReference type="Gene3D" id="1.10.10.10">
    <property type="entry name" value="Winged helix-like DNA-binding domain superfamily/Winged helix DNA-binding domain"/>
    <property type="match status" value="1"/>
</dbReference>
<dbReference type="AlphaFoldDB" id="A0ABD7NF10"/>
<name>A0ABD7NF10_9STRE</name>
<gene>
    <name evidence="1" type="ORF">NCTC1080_01214</name>
</gene>
<comment type="caution">
    <text evidence="1">The sequence shown here is derived from an EMBL/GenBank/DDBJ whole genome shotgun (WGS) entry which is preliminary data.</text>
</comment>
<keyword evidence="2" id="KW-1185">Reference proteome</keyword>
<dbReference type="RefSeq" id="WP_003029091.1">
    <property type="nucleotide sequence ID" value="NZ_UHHS01000001.1"/>
</dbReference>
<protein>
    <recommendedName>
        <fullName evidence="3">Transcriptional regulator</fullName>
    </recommendedName>
</protein>
<dbReference type="SUPFAM" id="SSF46785">
    <property type="entry name" value="Winged helix' DNA-binding domain"/>
    <property type="match status" value="1"/>
</dbReference>
<organism evidence="1 2">
    <name type="scientific">Streptococcus viridans</name>
    <dbReference type="NCBI Taxonomy" id="78535"/>
    <lineage>
        <taxon>Bacteria</taxon>
        <taxon>Bacillati</taxon>
        <taxon>Bacillota</taxon>
        <taxon>Bacilli</taxon>
        <taxon>Lactobacillales</taxon>
        <taxon>Streptococcaceae</taxon>
        <taxon>Streptococcus</taxon>
    </lineage>
</organism>
<accession>A0ABD7NF10</accession>